<evidence type="ECO:0000313" key="1">
    <source>
        <dbReference type="EMBL" id="MZQ82724.1"/>
    </source>
</evidence>
<dbReference type="AlphaFoldDB" id="A0A6L8UXT8"/>
<organism evidence="1 2">
    <name type="scientific">Paenibacillus silvestris</name>
    <dbReference type="NCBI Taxonomy" id="2606219"/>
    <lineage>
        <taxon>Bacteria</taxon>
        <taxon>Bacillati</taxon>
        <taxon>Bacillota</taxon>
        <taxon>Bacilli</taxon>
        <taxon>Bacillales</taxon>
        <taxon>Paenibacillaceae</taxon>
        <taxon>Paenibacillus</taxon>
    </lineage>
</organism>
<comment type="caution">
    <text evidence="1">The sequence shown here is derived from an EMBL/GenBank/DDBJ whole genome shotgun (WGS) entry which is preliminary data.</text>
</comment>
<sequence length="75" mass="8687">MIGYDLKLPNQKGFIKVTSNEGLEAGKFIVFEGVQYKVRRKFMTNEAGHMIEVTSSTEKVDHLIQVVRRIRYDLL</sequence>
<dbReference type="RefSeq" id="WP_161406910.1">
    <property type="nucleotide sequence ID" value="NZ_WTUZ01000015.1"/>
</dbReference>
<accession>A0A6L8UXT8</accession>
<name>A0A6L8UXT8_9BACL</name>
<keyword evidence="2" id="KW-1185">Reference proteome</keyword>
<proteinExistence type="predicted"/>
<reference evidence="1 2" key="1">
    <citation type="submission" date="2019-12" db="EMBL/GenBank/DDBJ databases">
        <title>Paenibacillus sp. nov. sp. isolated from soil.</title>
        <authorList>
            <person name="Kim J."/>
            <person name="Jeong S.E."/>
            <person name="Jung H.S."/>
            <person name="Jeon C.O."/>
        </authorList>
    </citation>
    <scope>NUCLEOTIDE SEQUENCE [LARGE SCALE GENOMIC DNA]</scope>
    <source>
        <strain evidence="1 2">5J-6</strain>
    </source>
</reference>
<gene>
    <name evidence="1" type="ORF">GQF01_11490</name>
</gene>
<protein>
    <submittedName>
        <fullName evidence="1">Uncharacterized protein</fullName>
    </submittedName>
</protein>
<dbReference type="Proteomes" id="UP000481087">
    <property type="component" value="Unassembled WGS sequence"/>
</dbReference>
<evidence type="ECO:0000313" key="2">
    <source>
        <dbReference type="Proteomes" id="UP000481087"/>
    </source>
</evidence>
<dbReference type="EMBL" id="WTUZ01000015">
    <property type="protein sequence ID" value="MZQ82724.1"/>
    <property type="molecule type" value="Genomic_DNA"/>
</dbReference>